<dbReference type="Proteomes" id="UP001457282">
    <property type="component" value="Unassembled WGS sequence"/>
</dbReference>
<keyword evidence="10" id="KW-1185">Reference proteome</keyword>
<protein>
    <recommendedName>
        <fullName evidence="8">RING-type domain-containing protein</fullName>
    </recommendedName>
</protein>
<dbReference type="InterPro" id="IPR017907">
    <property type="entry name" value="Znf_RING_CS"/>
</dbReference>
<evidence type="ECO:0000313" key="9">
    <source>
        <dbReference type="EMBL" id="KAK9942105.1"/>
    </source>
</evidence>
<evidence type="ECO:0000313" key="10">
    <source>
        <dbReference type="Proteomes" id="UP001457282"/>
    </source>
</evidence>
<dbReference type="InterPro" id="IPR013083">
    <property type="entry name" value="Znf_RING/FYVE/PHD"/>
</dbReference>
<keyword evidence="4 6" id="KW-0863">Zinc-finger</keyword>
<keyword evidence="3" id="KW-0479">Metal-binding</keyword>
<dbReference type="Gene3D" id="3.30.40.10">
    <property type="entry name" value="Zinc/RING finger domain, C3HC4 (zinc finger)"/>
    <property type="match status" value="1"/>
</dbReference>
<evidence type="ECO:0000256" key="7">
    <source>
        <dbReference type="SAM" id="MobiDB-lite"/>
    </source>
</evidence>
<evidence type="ECO:0000256" key="2">
    <source>
        <dbReference type="ARBA" id="ARBA00005884"/>
    </source>
</evidence>
<accession>A0AAW1Y1S6</accession>
<dbReference type="AlphaFoldDB" id="A0AAW1Y1S6"/>
<dbReference type="InterPro" id="IPR031127">
    <property type="entry name" value="E3_UB_ligase_RBR"/>
</dbReference>
<dbReference type="FunFam" id="3.30.40.10:FF:000230">
    <property type="entry name" value="RBR-type E3 ubiquitin transferase"/>
    <property type="match status" value="1"/>
</dbReference>
<comment type="function">
    <text evidence="1">Might act as an E3 ubiquitin-protein ligase, or as part of E3 complex, which accepts ubiquitin from specific E2 ubiquitin-conjugating enzymes and then transfers it to substrates.</text>
</comment>
<evidence type="ECO:0000256" key="3">
    <source>
        <dbReference type="ARBA" id="ARBA00022723"/>
    </source>
</evidence>
<evidence type="ECO:0000256" key="6">
    <source>
        <dbReference type="PROSITE-ProRule" id="PRU00175"/>
    </source>
</evidence>
<gene>
    <name evidence="9" type="ORF">M0R45_007793</name>
</gene>
<evidence type="ECO:0000259" key="8">
    <source>
        <dbReference type="PROSITE" id="PS50089"/>
    </source>
</evidence>
<name>A0AAW1Y1S6_RUBAR</name>
<evidence type="ECO:0000256" key="5">
    <source>
        <dbReference type="ARBA" id="ARBA00022833"/>
    </source>
</evidence>
<comment type="similarity">
    <text evidence="2">Belongs to the RBR family. Ariadne subfamily.</text>
</comment>
<comment type="caution">
    <text evidence="9">The sequence shown here is derived from an EMBL/GenBank/DDBJ whole genome shotgun (WGS) entry which is preliminary data.</text>
</comment>
<dbReference type="PANTHER" id="PTHR11685">
    <property type="entry name" value="RBR FAMILY RING FINGER AND IBR DOMAIN-CONTAINING"/>
    <property type="match status" value="1"/>
</dbReference>
<dbReference type="GO" id="GO:0004842">
    <property type="term" value="F:ubiquitin-protein transferase activity"/>
    <property type="evidence" value="ECO:0007669"/>
    <property type="project" value="InterPro"/>
</dbReference>
<evidence type="ECO:0000256" key="1">
    <source>
        <dbReference type="ARBA" id="ARBA00003976"/>
    </source>
</evidence>
<dbReference type="PROSITE" id="PS50089">
    <property type="entry name" value="ZF_RING_2"/>
    <property type="match status" value="1"/>
</dbReference>
<evidence type="ECO:0000256" key="4">
    <source>
        <dbReference type="ARBA" id="ARBA00022771"/>
    </source>
</evidence>
<dbReference type="InterPro" id="IPR001841">
    <property type="entry name" value="Znf_RING"/>
</dbReference>
<sequence length="235" mass="25872">MGILKSVKHLGTLKGMKKIGKQLGKIIPSTEVRKAHVEQSLGSDRIFDNEYHVDTGDLKMPLLSGNKSGNSSDPEINSTRMNSGSSTDSICDMCVKSVHLEDLFNIKGCNHLYCRQCILDFVVLKLNENVTSIVCPEPDCKAALDPEYCRPILPNFVFDRWVSALYDQSGQSSNAKRTSTNSPEGSPNPSDSDPSGTFICDMCVKTTHLEDSFDIEGCNHFYCRQCGCGFCLVQA</sequence>
<dbReference type="EMBL" id="JBEDUW010000002">
    <property type="protein sequence ID" value="KAK9942105.1"/>
    <property type="molecule type" value="Genomic_DNA"/>
</dbReference>
<dbReference type="GO" id="GO:0008270">
    <property type="term" value="F:zinc ion binding"/>
    <property type="evidence" value="ECO:0007669"/>
    <property type="project" value="UniProtKB-KW"/>
</dbReference>
<feature type="region of interest" description="Disordered" evidence="7">
    <location>
        <begin position="63"/>
        <end position="83"/>
    </location>
</feature>
<feature type="region of interest" description="Disordered" evidence="7">
    <location>
        <begin position="171"/>
        <end position="193"/>
    </location>
</feature>
<reference evidence="9 10" key="1">
    <citation type="journal article" date="2023" name="G3 (Bethesda)">
        <title>A chromosome-length genome assembly and annotation of blackberry (Rubus argutus, cv. 'Hillquist').</title>
        <authorList>
            <person name="Bruna T."/>
            <person name="Aryal R."/>
            <person name="Dudchenko O."/>
            <person name="Sargent D.J."/>
            <person name="Mead D."/>
            <person name="Buti M."/>
            <person name="Cavallini A."/>
            <person name="Hytonen T."/>
            <person name="Andres J."/>
            <person name="Pham M."/>
            <person name="Weisz D."/>
            <person name="Mascagni F."/>
            <person name="Usai G."/>
            <person name="Natali L."/>
            <person name="Bassil N."/>
            <person name="Fernandez G.E."/>
            <person name="Lomsadze A."/>
            <person name="Armour M."/>
            <person name="Olukolu B."/>
            <person name="Poorten T."/>
            <person name="Britton C."/>
            <person name="Davik J."/>
            <person name="Ashrafi H."/>
            <person name="Aiden E.L."/>
            <person name="Borodovsky M."/>
            <person name="Worthington M."/>
        </authorList>
    </citation>
    <scope>NUCLEOTIDE SEQUENCE [LARGE SCALE GENOMIC DNA]</scope>
    <source>
        <strain evidence="9">PI 553951</strain>
    </source>
</reference>
<feature type="domain" description="RING-type" evidence="8">
    <location>
        <begin position="91"/>
        <end position="136"/>
    </location>
</feature>
<proteinExistence type="inferred from homology"/>
<feature type="compositionally biased region" description="Polar residues" evidence="7">
    <location>
        <begin position="65"/>
        <end position="83"/>
    </location>
</feature>
<dbReference type="SUPFAM" id="SSF57850">
    <property type="entry name" value="RING/U-box"/>
    <property type="match status" value="1"/>
</dbReference>
<dbReference type="PROSITE" id="PS00518">
    <property type="entry name" value="ZF_RING_1"/>
    <property type="match status" value="1"/>
</dbReference>
<dbReference type="GO" id="GO:0016567">
    <property type="term" value="P:protein ubiquitination"/>
    <property type="evidence" value="ECO:0007669"/>
    <property type="project" value="InterPro"/>
</dbReference>
<feature type="compositionally biased region" description="Polar residues" evidence="7">
    <location>
        <begin position="171"/>
        <end position="180"/>
    </location>
</feature>
<feature type="compositionally biased region" description="Low complexity" evidence="7">
    <location>
        <begin position="181"/>
        <end position="193"/>
    </location>
</feature>
<organism evidence="9 10">
    <name type="scientific">Rubus argutus</name>
    <name type="common">Southern blackberry</name>
    <dbReference type="NCBI Taxonomy" id="59490"/>
    <lineage>
        <taxon>Eukaryota</taxon>
        <taxon>Viridiplantae</taxon>
        <taxon>Streptophyta</taxon>
        <taxon>Embryophyta</taxon>
        <taxon>Tracheophyta</taxon>
        <taxon>Spermatophyta</taxon>
        <taxon>Magnoliopsida</taxon>
        <taxon>eudicotyledons</taxon>
        <taxon>Gunneridae</taxon>
        <taxon>Pentapetalae</taxon>
        <taxon>rosids</taxon>
        <taxon>fabids</taxon>
        <taxon>Rosales</taxon>
        <taxon>Rosaceae</taxon>
        <taxon>Rosoideae</taxon>
        <taxon>Rosoideae incertae sedis</taxon>
        <taxon>Rubus</taxon>
    </lineage>
</organism>
<keyword evidence="5" id="KW-0862">Zinc</keyword>